<accession>A0A117NIK1</accession>
<gene>
    <name evidence="1" type="ORF">ABT39_MTgene3273</name>
</gene>
<comment type="caution">
    <text evidence="1">The sequence shown here is derived from an EMBL/GenBank/DDBJ whole genome shotgun (WGS) entry which is preliminary data.</text>
</comment>
<organism evidence="1">
    <name type="scientific">Picea glauca</name>
    <name type="common">White spruce</name>
    <name type="synonym">Pinus glauca</name>
    <dbReference type="NCBI Taxonomy" id="3330"/>
    <lineage>
        <taxon>Eukaryota</taxon>
        <taxon>Viridiplantae</taxon>
        <taxon>Streptophyta</taxon>
        <taxon>Embryophyta</taxon>
        <taxon>Tracheophyta</taxon>
        <taxon>Spermatophyta</taxon>
        <taxon>Pinopsida</taxon>
        <taxon>Pinidae</taxon>
        <taxon>Conifers I</taxon>
        <taxon>Pinales</taxon>
        <taxon>Pinaceae</taxon>
        <taxon>Picea</taxon>
    </lineage>
</organism>
<keyword evidence="1" id="KW-0496">Mitochondrion</keyword>
<dbReference type="EMBL" id="LKAM01000002">
    <property type="protein sequence ID" value="KUM50045.1"/>
    <property type="molecule type" value="Genomic_DNA"/>
</dbReference>
<sequence>MLRMDMGLDLDLRLVKPGKPWGMELGRSVTLHRNCISTKIFHHDRTLLGISIYPQWHIQWMPDSIVRSLTLAFHYSHGHTYPCLIRPLDLI</sequence>
<protein>
    <submittedName>
        <fullName evidence="1">Uncharacterized protein</fullName>
    </submittedName>
</protein>
<dbReference type="AlphaFoldDB" id="A0A117NIK1"/>
<name>A0A117NIK1_PICGL</name>
<geneLocation type="mitochondrion" evidence="1"/>
<proteinExistence type="predicted"/>
<reference evidence="1" key="1">
    <citation type="journal article" date="2015" name="Genome Biol. Evol.">
        <title>Organellar Genomes of White Spruce (Picea glauca): Assembly and Annotation.</title>
        <authorList>
            <person name="Jackman S.D."/>
            <person name="Warren R.L."/>
            <person name="Gibb E.A."/>
            <person name="Vandervalk B.P."/>
            <person name="Mohamadi H."/>
            <person name="Chu J."/>
            <person name="Raymond A."/>
            <person name="Pleasance S."/>
            <person name="Coope R."/>
            <person name="Wildung M.R."/>
            <person name="Ritland C.E."/>
            <person name="Bousquet J."/>
            <person name="Jones S.J."/>
            <person name="Bohlmann J."/>
            <person name="Birol I."/>
        </authorList>
    </citation>
    <scope>NUCLEOTIDE SEQUENCE [LARGE SCALE GENOMIC DNA]</scope>
    <source>
        <tissue evidence="1">Flushing bud</tissue>
    </source>
</reference>
<evidence type="ECO:0000313" key="1">
    <source>
        <dbReference type="EMBL" id="KUM50045.1"/>
    </source>
</evidence>